<keyword evidence="3 5" id="KW-0067">ATP-binding</keyword>
<dbReference type="PROSITE" id="PS50893">
    <property type="entry name" value="ABC_TRANSPORTER_2"/>
    <property type="match status" value="1"/>
</dbReference>
<dbReference type="InterPro" id="IPR017871">
    <property type="entry name" value="ABC_transporter-like_CS"/>
</dbReference>
<dbReference type="RefSeq" id="WP_343959737.1">
    <property type="nucleotide sequence ID" value="NZ_BAAAMN010000058.1"/>
</dbReference>
<evidence type="ECO:0000256" key="2">
    <source>
        <dbReference type="ARBA" id="ARBA00022741"/>
    </source>
</evidence>
<keyword evidence="1" id="KW-0813">Transport</keyword>
<comment type="caution">
    <text evidence="5">The sequence shown here is derived from an EMBL/GenBank/DDBJ whole genome shotgun (WGS) entry which is preliminary data.</text>
</comment>
<dbReference type="InterPro" id="IPR003439">
    <property type="entry name" value="ABC_transporter-like_ATP-bd"/>
</dbReference>
<sequence>MKPIEISCKNVGKVFTVAKGTETVTALEGADLYIKPGEFVSLLGPSGCGKTTLLRLISGLEEATSGEVLVDGAPVHEPHPEIGVVFQNDLLMPWRTVLDNVLLQADIRKNRNPETRQRALELLEYVGLEDFSHNYPHQLSGGMRQRVGICRALLHRPRLLLMDEPFAALDAMTRDQMSVDLSAVAKQSGTTIVFVTHSITEAVFLSDQIYVMSARPGRIVADFEIDAPKPRELRHRQDPSFANKVTQVTEVFESLGVFKGAAAQSEGGIL</sequence>
<dbReference type="SUPFAM" id="SSF52540">
    <property type="entry name" value="P-loop containing nucleoside triphosphate hydrolases"/>
    <property type="match status" value="1"/>
</dbReference>
<dbReference type="CDD" id="cd03293">
    <property type="entry name" value="ABC_NrtD_SsuB_transporters"/>
    <property type="match status" value="1"/>
</dbReference>
<evidence type="ECO:0000259" key="4">
    <source>
        <dbReference type="PROSITE" id="PS50893"/>
    </source>
</evidence>
<accession>A0ABP5GIB5</accession>
<keyword evidence="6" id="KW-1185">Reference proteome</keyword>
<evidence type="ECO:0000256" key="3">
    <source>
        <dbReference type="ARBA" id="ARBA00022840"/>
    </source>
</evidence>
<dbReference type="EMBL" id="BAAAMN010000058">
    <property type="protein sequence ID" value="GAA2045046.1"/>
    <property type="molecule type" value="Genomic_DNA"/>
</dbReference>
<dbReference type="Pfam" id="PF00005">
    <property type="entry name" value="ABC_tran"/>
    <property type="match status" value="1"/>
</dbReference>
<dbReference type="Gene3D" id="3.40.50.300">
    <property type="entry name" value="P-loop containing nucleotide triphosphate hydrolases"/>
    <property type="match status" value="1"/>
</dbReference>
<organism evidence="5 6">
    <name type="scientific">Yaniella flava</name>
    <dbReference type="NCBI Taxonomy" id="287930"/>
    <lineage>
        <taxon>Bacteria</taxon>
        <taxon>Bacillati</taxon>
        <taxon>Actinomycetota</taxon>
        <taxon>Actinomycetes</taxon>
        <taxon>Micrococcales</taxon>
        <taxon>Micrococcaceae</taxon>
        <taxon>Yaniella</taxon>
    </lineage>
</organism>
<reference evidence="6" key="1">
    <citation type="journal article" date="2019" name="Int. J. Syst. Evol. Microbiol.">
        <title>The Global Catalogue of Microorganisms (GCM) 10K type strain sequencing project: providing services to taxonomists for standard genome sequencing and annotation.</title>
        <authorList>
            <consortium name="The Broad Institute Genomics Platform"/>
            <consortium name="The Broad Institute Genome Sequencing Center for Infectious Disease"/>
            <person name="Wu L."/>
            <person name="Ma J."/>
        </authorList>
    </citation>
    <scope>NUCLEOTIDE SEQUENCE [LARGE SCALE GENOMIC DNA]</scope>
    <source>
        <strain evidence="6">JCM 13595</strain>
    </source>
</reference>
<dbReference type="SMART" id="SM00382">
    <property type="entry name" value="AAA"/>
    <property type="match status" value="1"/>
</dbReference>
<evidence type="ECO:0000313" key="5">
    <source>
        <dbReference type="EMBL" id="GAA2045046.1"/>
    </source>
</evidence>
<dbReference type="GO" id="GO:0005524">
    <property type="term" value="F:ATP binding"/>
    <property type="evidence" value="ECO:0007669"/>
    <property type="project" value="UniProtKB-KW"/>
</dbReference>
<dbReference type="InterPro" id="IPR050166">
    <property type="entry name" value="ABC_transporter_ATP-bind"/>
</dbReference>
<name>A0ABP5GIB5_9MICC</name>
<proteinExistence type="predicted"/>
<evidence type="ECO:0000256" key="1">
    <source>
        <dbReference type="ARBA" id="ARBA00022448"/>
    </source>
</evidence>
<dbReference type="PROSITE" id="PS00211">
    <property type="entry name" value="ABC_TRANSPORTER_1"/>
    <property type="match status" value="1"/>
</dbReference>
<gene>
    <name evidence="5" type="ORF">GCM10009720_27450</name>
</gene>
<dbReference type="InterPro" id="IPR003593">
    <property type="entry name" value="AAA+_ATPase"/>
</dbReference>
<keyword evidence="2" id="KW-0547">Nucleotide-binding</keyword>
<dbReference type="PANTHER" id="PTHR42788:SF13">
    <property type="entry name" value="ALIPHATIC SULFONATES IMPORT ATP-BINDING PROTEIN SSUB"/>
    <property type="match status" value="1"/>
</dbReference>
<feature type="domain" description="ABC transporter" evidence="4">
    <location>
        <begin position="6"/>
        <end position="239"/>
    </location>
</feature>
<protein>
    <submittedName>
        <fullName evidence="5">ABC transporter ATP-binding protein</fullName>
    </submittedName>
</protein>
<dbReference type="PANTHER" id="PTHR42788">
    <property type="entry name" value="TAURINE IMPORT ATP-BINDING PROTEIN-RELATED"/>
    <property type="match status" value="1"/>
</dbReference>
<evidence type="ECO:0000313" key="6">
    <source>
        <dbReference type="Proteomes" id="UP001501461"/>
    </source>
</evidence>
<dbReference type="InterPro" id="IPR027417">
    <property type="entry name" value="P-loop_NTPase"/>
</dbReference>
<dbReference type="Proteomes" id="UP001501461">
    <property type="component" value="Unassembled WGS sequence"/>
</dbReference>